<evidence type="ECO:0000256" key="2">
    <source>
        <dbReference type="SAM" id="MobiDB-lite"/>
    </source>
</evidence>
<keyword evidence="1" id="KW-0677">Repeat</keyword>
<protein>
    <submittedName>
        <fullName evidence="5">DOMON domain-containing protein CG14681</fullName>
    </submittedName>
</protein>
<keyword evidence="3" id="KW-0732">Signal</keyword>
<evidence type="ECO:0000313" key="5">
    <source>
        <dbReference type="EMBL" id="ACO10946.1"/>
    </source>
</evidence>
<dbReference type="PROSITE" id="PS51549">
    <property type="entry name" value="DM13"/>
    <property type="match status" value="1"/>
</dbReference>
<feature type="compositionally biased region" description="Basic and acidic residues" evidence="2">
    <location>
        <begin position="165"/>
        <end position="192"/>
    </location>
</feature>
<dbReference type="InterPro" id="IPR052126">
    <property type="entry name" value="Spindle_Org/Thrombomodulin"/>
</dbReference>
<feature type="chain" id="PRO_5002905243" evidence="3">
    <location>
        <begin position="18"/>
        <end position="216"/>
    </location>
</feature>
<accession>C1BPJ3</accession>
<dbReference type="AlphaFoldDB" id="C1BPJ3"/>
<feature type="domain" description="DM13" evidence="4">
    <location>
        <begin position="17"/>
        <end position="136"/>
    </location>
</feature>
<feature type="region of interest" description="Disordered" evidence="2">
    <location>
        <begin position="141"/>
        <end position="198"/>
    </location>
</feature>
<dbReference type="Pfam" id="PF10517">
    <property type="entry name" value="DM13"/>
    <property type="match status" value="1"/>
</dbReference>
<organism evidence="5">
    <name type="scientific">Caligus rogercresseyi</name>
    <name type="common">Sea louse</name>
    <dbReference type="NCBI Taxonomy" id="217165"/>
    <lineage>
        <taxon>Eukaryota</taxon>
        <taxon>Metazoa</taxon>
        <taxon>Ecdysozoa</taxon>
        <taxon>Arthropoda</taxon>
        <taxon>Crustacea</taxon>
        <taxon>Multicrustacea</taxon>
        <taxon>Hexanauplia</taxon>
        <taxon>Copepoda</taxon>
        <taxon>Siphonostomatoida</taxon>
        <taxon>Caligidae</taxon>
        <taxon>Caligus</taxon>
    </lineage>
</organism>
<gene>
    <name evidence="5" type="primary">DOMON</name>
</gene>
<proteinExistence type="evidence at transcript level"/>
<dbReference type="PANTHER" id="PTHR24036:SF5">
    <property type="entry name" value="THROMBOMODULIN"/>
    <property type="match status" value="1"/>
</dbReference>
<name>C1BPJ3_CALRO</name>
<feature type="signal peptide" evidence="3">
    <location>
        <begin position="1"/>
        <end position="17"/>
    </location>
</feature>
<dbReference type="InterPro" id="IPR019545">
    <property type="entry name" value="DM13_domain"/>
</dbReference>
<reference evidence="5" key="1">
    <citation type="submission" date="2009-03" db="EMBL/GenBank/DDBJ databases">
        <title>Caligus rogercresseyi ESTs and full-length cDNAs.</title>
        <authorList>
            <person name="Yasuike M."/>
            <person name="von Schalburg K."/>
            <person name="Cooper G."/>
            <person name="Leong J."/>
            <person name="Jones S.R.M."/>
            <person name="Koop B.F."/>
        </authorList>
    </citation>
    <scope>NUCLEOTIDE SEQUENCE</scope>
    <source>
        <tissue evidence="5">Whole tissue</tissue>
    </source>
</reference>
<evidence type="ECO:0000256" key="3">
    <source>
        <dbReference type="SAM" id="SignalP"/>
    </source>
</evidence>
<evidence type="ECO:0000256" key="1">
    <source>
        <dbReference type="ARBA" id="ARBA00022737"/>
    </source>
</evidence>
<dbReference type="EMBL" id="BT076522">
    <property type="protein sequence ID" value="ACO10946.1"/>
    <property type="molecule type" value="mRNA"/>
</dbReference>
<evidence type="ECO:0000259" key="4">
    <source>
        <dbReference type="PROSITE" id="PS51549"/>
    </source>
</evidence>
<dbReference type="SMART" id="SM00686">
    <property type="entry name" value="DM13"/>
    <property type="match status" value="1"/>
</dbReference>
<dbReference type="PANTHER" id="PTHR24036">
    <property type="entry name" value="SKELETOR-RELATED"/>
    <property type="match status" value="1"/>
</dbReference>
<sequence>MIVISVLISCLCLSVSAEIIKIGDIATKGHGVKGAISVYNASTIIVENFEYDGGAPDAFFMVGDTDKPTDGGTLLPYPFEGKFYEYSDDSAPIIQGVHNGSRMVLTLPSDAEVSDFKWFSVWCRAYSINFGDVYFPESFDLSGEPEPEGGDDIPSPIAPVSNDISGEKDHEYHHGDHSDAESEAESHAEHEPQPGSGHTFIPSALLMAALFSLLKL</sequence>